<feature type="transmembrane region" description="Helical" evidence="1">
    <location>
        <begin position="324"/>
        <end position="342"/>
    </location>
</feature>
<feature type="transmembrane region" description="Helical" evidence="1">
    <location>
        <begin position="114"/>
        <end position="135"/>
    </location>
</feature>
<dbReference type="EMBL" id="QCYK01000001">
    <property type="protein sequence ID" value="PUZ28700.1"/>
    <property type="molecule type" value="Genomic_DNA"/>
</dbReference>
<evidence type="ECO:0000313" key="3">
    <source>
        <dbReference type="Proteomes" id="UP000244450"/>
    </source>
</evidence>
<dbReference type="RefSeq" id="WP_108685339.1">
    <property type="nucleotide sequence ID" value="NZ_QCYK01000001.1"/>
</dbReference>
<accession>A0A2T7BM46</accession>
<evidence type="ECO:0008006" key="4">
    <source>
        <dbReference type="Google" id="ProtNLM"/>
    </source>
</evidence>
<feature type="transmembrane region" description="Helical" evidence="1">
    <location>
        <begin position="224"/>
        <end position="245"/>
    </location>
</feature>
<feature type="transmembrane region" description="Helical" evidence="1">
    <location>
        <begin position="88"/>
        <end position="108"/>
    </location>
</feature>
<dbReference type="PROSITE" id="PS51257">
    <property type="entry name" value="PROKAR_LIPOPROTEIN"/>
    <property type="match status" value="1"/>
</dbReference>
<dbReference type="AlphaFoldDB" id="A0A2T7BM46"/>
<keyword evidence="1" id="KW-1133">Transmembrane helix</keyword>
<feature type="transmembrane region" description="Helical" evidence="1">
    <location>
        <begin position="179"/>
        <end position="199"/>
    </location>
</feature>
<name>A0A2T7BM46_9BACT</name>
<feature type="transmembrane region" description="Helical" evidence="1">
    <location>
        <begin position="296"/>
        <end position="318"/>
    </location>
</feature>
<evidence type="ECO:0000256" key="1">
    <source>
        <dbReference type="SAM" id="Phobius"/>
    </source>
</evidence>
<proteinExistence type="predicted"/>
<dbReference type="OrthoDB" id="182994at2"/>
<gene>
    <name evidence="2" type="ORF">DCC81_04240</name>
</gene>
<comment type="caution">
    <text evidence="2">The sequence shown here is derived from an EMBL/GenBank/DDBJ whole genome shotgun (WGS) entry which is preliminary data.</text>
</comment>
<dbReference type="InterPro" id="IPR043745">
    <property type="entry name" value="DUF5690"/>
</dbReference>
<evidence type="ECO:0000313" key="2">
    <source>
        <dbReference type="EMBL" id="PUZ28700.1"/>
    </source>
</evidence>
<dbReference type="Proteomes" id="UP000244450">
    <property type="component" value="Unassembled WGS sequence"/>
</dbReference>
<sequence>MKLLQRGRAVVAQWPYPVASLVAALASFGCYTSMYAFRKAFAAGTFEGSAYLGVDYKVWLVIAQVVGYMLSKFYGIRFIAETAAKRRAQYILLLIAISWVALFAFAVTPAPWNIIFLFVNGFPLGMIWGLVCGYLEGRRNTEFLTAVMSTSLIFASGFVKSTGRGLMQGLGISEYWMPFVTGAVFALPLLFFVACLELIPPPNEEDKALRTARAPMDAAARRHFVHYFLPGIIITVVIYVFFTIMRDVRDNFEVEIWANFGVHDYSVYTRIDSMISVIVLVCISSLILVKDNLKAFTIIHGMIILGCILVGIGTWLFDTHRIDVYAWMSIAGLGLYMGYIPYNAIFFERMIATFRVKGNVGFIMYIADAMGYLGSVSILLIKEFGNTQLSWGRFFQQGVMAVSVIGGVFGLVSLLYFRQKKKLTVSSHLLHLSAAAPAAP</sequence>
<reference evidence="2 3" key="1">
    <citation type="submission" date="2018-04" db="EMBL/GenBank/DDBJ databases">
        <title>Chitinophaga fuyangensis sp. nov., isolated from soil in a chemical factory.</title>
        <authorList>
            <person name="Chen K."/>
        </authorList>
    </citation>
    <scope>NUCLEOTIDE SEQUENCE [LARGE SCALE GENOMIC DNA]</scope>
    <source>
        <strain evidence="2 3">LY-1</strain>
    </source>
</reference>
<dbReference type="Pfam" id="PF18943">
    <property type="entry name" value="DUF5690"/>
    <property type="match status" value="1"/>
</dbReference>
<feature type="transmembrane region" description="Helical" evidence="1">
    <location>
        <begin position="58"/>
        <end position="76"/>
    </location>
</feature>
<feature type="transmembrane region" description="Helical" evidence="1">
    <location>
        <begin position="265"/>
        <end position="289"/>
    </location>
</feature>
<keyword evidence="1" id="KW-0812">Transmembrane</keyword>
<keyword evidence="3" id="KW-1185">Reference proteome</keyword>
<dbReference type="InterPro" id="IPR036259">
    <property type="entry name" value="MFS_trans_sf"/>
</dbReference>
<keyword evidence="1" id="KW-0472">Membrane</keyword>
<feature type="transmembrane region" description="Helical" evidence="1">
    <location>
        <begin position="362"/>
        <end position="382"/>
    </location>
</feature>
<dbReference type="SUPFAM" id="SSF103473">
    <property type="entry name" value="MFS general substrate transporter"/>
    <property type="match status" value="1"/>
</dbReference>
<protein>
    <recommendedName>
        <fullName evidence="4">MFS transporter</fullName>
    </recommendedName>
</protein>
<organism evidence="2 3">
    <name type="scientific">Chitinophaga parva</name>
    <dbReference type="NCBI Taxonomy" id="2169414"/>
    <lineage>
        <taxon>Bacteria</taxon>
        <taxon>Pseudomonadati</taxon>
        <taxon>Bacteroidota</taxon>
        <taxon>Chitinophagia</taxon>
        <taxon>Chitinophagales</taxon>
        <taxon>Chitinophagaceae</taxon>
        <taxon>Chitinophaga</taxon>
    </lineage>
</organism>
<feature type="transmembrane region" description="Helical" evidence="1">
    <location>
        <begin position="142"/>
        <end position="159"/>
    </location>
</feature>
<feature type="transmembrane region" description="Helical" evidence="1">
    <location>
        <begin position="394"/>
        <end position="417"/>
    </location>
</feature>